<feature type="domain" description="DUF3741" evidence="2">
    <location>
        <begin position="279"/>
        <end position="296"/>
    </location>
</feature>
<sequence length="863" mass="97568">MPQHGPRSVVYKSFFYCDDPKGIVECTTNRKSKTDSLKLEDKVEGQKKKKNSSLSFSFKEERKDAVSKGPTDHELLNPSSYQLMEISRGAKKLNQVVDSRPRDKSFDRQTKDIAEELLRGALDLKESLAMLGKLHEASQIMANLKKKQKEKARGGNIDGMGLERTTSERFGYQNQYMLEFQKPRLSVDGSSRDCFEELREVIRESFARQNLLPKASSEEKAYSVTKTSNEEKAYLDRIKSDFSLDLPSTSSSQSSMFHSHEFDTSSDFSLSKSIEEKPKVPSVIAKLMGLEAIPPKPLESNPQRHYGKEKALNQGRTTFDIDLPTAGRPCFTVRKVDPQPRMLDKVTDNIQFKGLVKSMPVDGPEHLSNASDWKKRFAYDASPIVIIKPLHVSGSLEKELLRQKYRHQDLDTKKMHRKWKMKEGLPPRPNYDWEGALNFSEIHRKLRAEKAAVKRPIQERGDNDFGDAFAKKDDKSVNGQENLSSTTVKASVQVKPKVQKKEVTKKTVPKIQRVVVNTRRQIEVETEKIRDTSKSRYSNKLASTTPRTPDKESNVSKVRVSLQKASTSGSVSGCNTLTTSQRSSVWKKNVKNEKGDSEPSTILVERKSKNVNITVKLGCDTEPGSTTEGTRPSEQLPGDEKKDTSGNLDKGNNSRNFPCESTNPIQPNNEIRSMDDVGCGIRYNLTEMKSCKRSNTTRNLLLDSSSFLNHAEELFETHACQPIMSHITGLHDYGTADTKLLIECAKELLEHKSFQCRVAVDPLARIHIKLSKTCISLDRLINEICDGIEYLRSYCKLARKTIVVDSLSAMLQNDMWCKGMVNGTWDFGWRNGFTLDEIDQVVVDIEQKIWSGILEDVLTDMVI</sequence>
<feature type="compositionally biased region" description="Polar residues" evidence="1">
    <location>
        <begin position="623"/>
        <end position="633"/>
    </location>
</feature>
<evidence type="ECO:0000313" key="3">
    <source>
        <dbReference type="EMBL" id="KAL3535739.1"/>
    </source>
</evidence>
<name>A0ABD3AWX8_9GENT</name>
<feature type="compositionally biased region" description="Polar residues" evidence="1">
    <location>
        <begin position="477"/>
        <end position="487"/>
    </location>
</feature>
<dbReference type="PANTHER" id="PTHR34282">
    <property type="entry name" value="OS01G0228800 PROTEIN-RELATED"/>
    <property type="match status" value="1"/>
</dbReference>
<proteinExistence type="predicted"/>
<dbReference type="AlphaFoldDB" id="A0ABD3AWX8"/>
<gene>
    <name evidence="3" type="ORF">ACH5RR_004200</name>
</gene>
<protein>
    <recommendedName>
        <fullName evidence="2">DUF3741 domain-containing protein</fullName>
    </recommendedName>
</protein>
<keyword evidence="4" id="KW-1185">Reference proteome</keyword>
<feature type="region of interest" description="Disordered" evidence="1">
    <location>
        <begin position="527"/>
        <end position="671"/>
    </location>
</feature>
<dbReference type="Proteomes" id="UP001630127">
    <property type="component" value="Unassembled WGS sequence"/>
</dbReference>
<dbReference type="Pfam" id="PF14383">
    <property type="entry name" value="VARLMGL"/>
    <property type="match status" value="1"/>
</dbReference>
<reference evidence="3 4" key="1">
    <citation type="submission" date="2024-11" db="EMBL/GenBank/DDBJ databases">
        <title>A near-complete genome assembly of Cinchona calisaya.</title>
        <authorList>
            <person name="Lian D.C."/>
            <person name="Zhao X.W."/>
            <person name="Wei L."/>
        </authorList>
    </citation>
    <scope>NUCLEOTIDE SEQUENCE [LARGE SCALE GENOMIC DNA]</scope>
    <source>
        <tissue evidence="3">Nenye</tissue>
    </source>
</reference>
<evidence type="ECO:0000256" key="1">
    <source>
        <dbReference type="SAM" id="MobiDB-lite"/>
    </source>
</evidence>
<feature type="compositionally biased region" description="Basic and acidic residues" evidence="1">
    <location>
        <begin position="58"/>
        <end position="75"/>
    </location>
</feature>
<dbReference type="InterPro" id="IPR032795">
    <property type="entry name" value="DUF3741-assoc"/>
</dbReference>
<feature type="compositionally biased region" description="Polar residues" evidence="1">
    <location>
        <begin position="645"/>
        <end position="671"/>
    </location>
</feature>
<evidence type="ECO:0000259" key="2">
    <source>
        <dbReference type="Pfam" id="PF14383"/>
    </source>
</evidence>
<accession>A0ABD3AWX8</accession>
<evidence type="ECO:0000313" key="4">
    <source>
        <dbReference type="Proteomes" id="UP001630127"/>
    </source>
</evidence>
<feature type="compositionally biased region" description="Polar residues" evidence="1">
    <location>
        <begin position="535"/>
        <end position="547"/>
    </location>
</feature>
<feature type="compositionally biased region" description="Polar residues" evidence="1">
    <location>
        <begin position="563"/>
        <end position="586"/>
    </location>
</feature>
<dbReference type="PANTHER" id="PTHR34282:SF2">
    <property type="entry name" value="DUF3741 DOMAIN-CONTAINING PROTEIN"/>
    <property type="match status" value="1"/>
</dbReference>
<organism evidence="3 4">
    <name type="scientific">Cinchona calisaya</name>
    <dbReference type="NCBI Taxonomy" id="153742"/>
    <lineage>
        <taxon>Eukaryota</taxon>
        <taxon>Viridiplantae</taxon>
        <taxon>Streptophyta</taxon>
        <taxon>Embryophyta</taxon>
        <taxon>Tracheophyta</taxon>
        <taxon>Spermatophyta</taxon>
        <taxon>Magnoliopsida</taxon>
        <taxon>eudicotyledons</taxon>
        <taxon>Gunneridae</taxon>
        <taxon>Pentapetalae</taxon>
        <taxon>asterids</taxon>
        <taxon>lamiids</taxon>
        <taxon>Gentianales</taxon>
        <taxon>Rubiaceae</taxon>
        <taxon>Cinchonoideae</taxon>
        <taxon>Cinchoneae</taxon>
        <taxon>Cinchona</taxon>
    </lineage>
</organism>
<dbReference type="EMBL" id="JBJUIK010000002">
    <property type="protein sequence ID" value="KAL3535739.1"/>
    <property type="molecule type" value="Genomic_DNA"/>
</dbReference>
<feature type="compositionally biased region" description="Basic and acidic residues" evidence="1">
    <location>
        <begin position="464"/>
        <end position="476"/>
    </location>
</feature>
<feature type="region of interest" description="Disordered" evidence="1">
    <location>
        <begin position="42"/>
        <end position="77"/>
    </location>
</feature>
<comment type="caution">
    <text evidence="3">The sequence shown here is derived from an EMBL/GenBank/DDBJ whole genome shotgun (WGS) entry which is preliminary data.</text>
</comment>
<feature type="region of interest" description="Disordered" evidence="1">
    <location>
        <begin position="464"/>
        <end position="490"/>
    </location>
</feature>